<gene>
    <name evidence="1" type="ORF">HYPSUDRAFT_47822</name>
</gene>
<name>A0A0D2LYM9_HYPSF</name>
<dbReference type="AlphaFoldDB" id="A0A0D2LYM9"/>
<organism evidence="1 2">
    <name type="scientific">Hypholoma sublateritium (strain FD-334 SS-4)</name>
    <dbReference type="NCBI Taxonomy" id="945553"/>
    <lineage>
        <taxon>Eukaryota</taxon>
        <taxon>Fungi</taxon>
        <taxon>Dikarya</taxon>
        <taxon>Basidiomycota</taxon>
        <taxon>Agaricomycotina</taxon>
        <taxon>Agaricomycetes</taxon>
        <taxon>Agaricomycetidae</taxon>
        <taxon>Agaricales</taxon>
        <taxon>Agaricineae</taxon>
        <taxon>Strophariaceae</taxon>
        <taxon>Hypholoma</taxon>
    </lineage>
</organism>
<keyword evidence="2" id="KW-1185">Reference proteome</keyword>
<sequence>MRSRRTARALDVPPLAAPRISAPVQIFHLPSVRERACLVPAALAVRAVPGMLEDMGGSVSAAARSFSSAYIASACPSPHAQRLSRPRLRAP</sequence>
<protein>
    <submittedName>
        <fullName evidence="1">Uncharacterized protein</fullName>
    </submittedName>
</protein>
<evidence type="ECO:0000313" key="1">
    <source>
        <dbReference type="EMBL" id="KJA15983.1"/>
    </source>
</evidence>
<accession>A0A0D2LYM9</accession>
<dbReference type="Proteomes" id="UP000054270">
    <property type="component" value="Unassembled WGS sequence"/>
</dbReference>
<dbReference type="EMBL" id="KN817630">
    <property type="protein sequence ID" value="KJA15983.1"/>
    <property type="molecule type" value="Genomic_DNA"/>
</dbReference>
<evidence type="ECO:0000313" key="2">
    <source>
        <dbReference type="Proteomes" id="UP000054270"/>
    </source>
</evidence>
<proteinExistence type="predicted"/>
<reference evidence="2" key="1">
    <citation type="submission" date="2014-04" db="EMBL/GenBank/DDBJ databases">
        <title>Evolutionary Origins and Diversification of the Mycorrhizal Mutualists.</title>
        <authorList>
            <consortium name="DOE Joint Genome Institute"/>
            <consortium name="Mycorrhizal Genomics Consortium"/>
            <person name="Kohler A."/>
            <person name="Kuo A."/>
            <person name="Nagy L.G."/>
            <person name="Floudas D."/>
            <person name="Copeland A."/>
            <person name="Barry K.W."/>
            <person name="Cichocki N."/>
            <person name="Veneault-Fourrey C."/>
            <person name="LaButti K."/>
            <person name="Lindquist E.A."/>
            <person name="Lipzen A."/>
            <person name="Lundell T."/>
            <person name="Morin E."/>
            <person name="Murat C."/>
            <person name="Riley R."/>
            <person name="Ohm R."/>
            <person name="Sun H."/>
            <person name="Tunlid A."/>
            <person name="Henrissat B."/>
            <person name="Grigoriev I.V."/>
            <person name="Hibbett D.S."/>
            <person name="Martin F."/>
        </authorList>
    </citation>
    <scope>NUCLEOTIDE SEQUENCE [LARGE SCALE GENOMIC DNA]</scope>
    <source>
        <strain evidence="2">FD-334 SS-4</strain>
    </source>
</reference>